<name>A0A8B9EQ10_ANSCY</name>
<keyword evidence="9" id="KW-1185">Reference proteome</keyword>
<protein>
    <submittedName>
        <fullName evidence="8">Uncharacterized protein</fullName>
    </submittedName>
</protein>
<evidence type="ECO:0000313" key="8">
    <source>
        <dbReference type="Ensembl" id="ENSACDP00005023746.1"/>
    </source>
</evidence>
<dbReference type="PRINTS" id="PR00326">
    <property type="entry name" value="GTP1OBG"/>
</dbReference>
<dbReference type="GO" id="GO:0046872">
    <property type="term" value="F:metal ion binding"/>
    <property type="evidence" value="ECO:0007669"/>
    <property type="project" value="UniProtKB-KW"/>
</dbReference>
<dbReference type="Gene3D" id="3.40.50.300">
    <property type="entry name" value="P-loop containing nucleotide triphosphate hydrolases"/>
    <property type="match status" value="1"/>
</dbReference>
<dbReference type="InterPro" id="IPR006689">
    <property type="entry name" value="Small_GTPase_ARF/SAR"/>
</dbReference>
<dbReference type="Ensembl" id="ENSACDT00005028407.1">
    <property type="protein sequence ID" value="ENSACDP00005023746.1"/>
    <property type="gene ID" value="ENSACDG00005017263.1"/>
</dbReference>
<evidence type="ECO:0000256" key="6">
    <source>
        <dbReference type="PIRSR" id="PIRSR606689-2"/>
    </source>
</evidence>
<reference evidence="8" key="1">
    <citation type="submission" date="2025-08" db="UniProtKB">
        <authorList>
            <consortium name="Ensembl"/>
        </authorList>
    </citation>
    <scope>IDENTIFICATION</scope>
</reference>
<evidence type="ECO:0000313" key="9">
    <source>
        <dbReference type="Proteomes" id="UP000694521"/>
    </source>
</evidence>
<evidence type="ECO:0000256" key="7">
    <source>
        <dbReference type="SAM" id="MobiDB-lite"/>
    </source>
</evidence>
<organism evidence="8 9">
    <name type="scientific">Anser cygnoides</name>
    <name type="common">Swan goose</name>
    <dbReference type="NCBI Taxonomy" id="8845"/>
    <lineage>
        <taxon>Eukaryota</taxon>
        <taxon>Metazoa</taxon>
        <taxon>Chordata</taxon>
        <taxon>Craniata</taxon>
        <taxon>Vertebrata</taxon>
        <taxon>Euteleostomi</taxon>
        <taxon>Archelosauria</taxon>
        <taxon>Archosauria</taxon>
        <taxon>Dinosauria</taxon>
        <taxon>Saurischia</taxon>
        <taxon>Theropoda</taxon>
        <taxon>Coelurosauria</taxon>
        <taxon>Aves</taxon>
        <taxon>Neognathae</taxon>
        <taxon>Galloanserae</taxon>
        <taxon>Anseriformes</taxon>
        <taxon>Anatidae</taxon>
        <taxon>Anserinae</taxon>
        <taxon>Anser</taxon>
    </lineage>
</organism>
<keyword evidence="6" id="KW-0479">Metal-binding</keyword>
<evidence type="ECO:0000256" key="4">
    <source>
        <dbReference type="ARBA" id="ARBA00023134"/>
    </source>
</evidence>
<dbReference type="PANTHER" id="PTHR45697">
    <property type="entry name" value="ADP-RIBOSYLATION FACTOR-LIKE PROTEIN 2-RELATED"/>
    <property type="match status" value="1"/>
</dbReference>
<feature type="binding site" evidence="5">
    <location>
        <begin position="26"/>
        <end position="33"/>
    </location>
    <ligand>
        <name>GTP</name>
        <dbReference type="ChEBI" id="CHEBI:37565"/>
    </ligand>
</feature>
<dbReference type="AlphaFoldDB" id="A0A8B9EQ10"/>
<sequence length="135" mass="14543">MGEGLLSVIQRLRGSPGQELRIVLLGLDNAGKTTLLKRLAQEGGVQHQERPLARLQAECLGHRGAALRPPLLEEVPGQHRPAGERRSRAAAELPQQAEGCAAGRGGAAHCPFCPPRQIYVIDSADQKRFEETGQV</sequence>
<dbReference type="Proteomes" id="UP000694521">
    <property type="component" value="Unplaced"/>
</dbReference>
<dbReference type="InterPro" id="IPR044612">
    <property type="entry name" value="ARL2/3"/>
</dbReference>
<keyword evidence="4 5" id="KW-0342">GTP-binding</keyword>
<comment type="similarity">
    <text evidence="1">Belongs to the small GTPase superfamily. Arf family.</text>
</comment>
<evidence type="ECO:0000256" key="5">
    <source>
        <dbReference type="PIRSR" id="PIRSR606689-1"/>
    </source>
</evidence>
<dbReference type="InterPro" id="IPR027417">
    <property type="entry name" value="P-loop_NTPase"/>
</dbReference>
<keyword evidence="6" id="KW-0460">Magnesium</keyword>
<keyword evidence="2" id="KW-0449">Lipoprotein</keyword>
<feature type="binding site" evidence="6">
    <location>
        <position position="33"/>
    </location>
    <ligand>
        <name>Mg(2+)</name>
        <dbReference type="ChEBI" id="CHEBI:18420"/>
    </ligand>
</feature>
<dbReference type="GO" id="GO:0005525">
    <property type="term" value="F:GTP binding"/>
    <property type="evidence" value="ECO:0007669"/>
    <property type="project" value="UniProtKB-KW"/>
</dbReference>
<proteinExistence type="inferred from homology"/>
<accession>A0A8B9EQ10</accession>
<keyword evidence="3 5" id="KW-0547">Nucleotide-binding</keyword>
<keyword evidence="2" id="KW-0519">Myristate</keyword>
<dbReference type="InterPro" id="IPR006073">
    <property type="entry name" value="GTP-bd"/>
</dbReference>
<reference evidence="8" key="2">
    <citation type="submission" date="2025-09" db="UniProtKB">
        <authorList>
            <consortium name="Ensembl"/>
        </authorList>
    </citation>
    <scope>IDENTIFICATION</scope>
</reference>
<dbReference type="SUPFAM" id="SSF52540">
    <property type="entry name" value="P-loop containing nucleoside triphosphate hydrolases"/>
    <property type="match status" value="1"/>
</dbReference>
<dbReference type="GO" id="GO:0003924">
    <property type="term" value="F:GTPase activity"/>
    <property type="evidence" value="ECO:0007669"/>
    <property type="project" value="InterPro"/>
</dbReference>
<evidence type="ECO:0000256" key="1">
    <source>
        <dbReference type="ARBA" id="ARBA00010290"/>
    </source>
</evidence>
<feature type="region of interest" description="Disordered" evidence="7">
    <location>
        <begin position="70"/>
        <end position="94"/>
    </location>
</feature>
<dbReference type="Pfam" id="PF00025">
    <property type="entry name" value="Arf"/>
    <property type="match status" value="1"/>
</dbReference>
<evidence type="ECO:0000256" key="3">
    <source>
        <dbReference type="ARBA" id="ARBA00022741"/>
    </source>
</evidence>
<evidence type="ECO:0000256" key="2">
    <source>
        <dbReference type="ARBA" id="ARBA00022707"/>
    </source>
</evidence>